<keyword evidence="7" id="KW-1185">Reference proteome</keyword>
<dbReference type="InterPro" id="IPR051820">
    <property type="entry name" value="FAD-binding_MO"/>
</dbReference>
<dbReference type="Proteomes" id="UP001303889">
    <property type="component" value="Unassembled WGS sequence"/>
</dbReference>
<dbReference type="InterPro" id="IPR036188">
    <property type="entry name" value="FAD/NAD-bd_sf"/>
</dbReference>
<dbReference type="PANTHER" id="PTHR43872:SF1">
    <property type="entry name" value="MONOOXYGENASE, PUTATIVE (AFU_ORTHOLOGUE AFUA_8G02570)-RELATED"/>
    <property type="match status" value="1"/>
</dbReference>
<reference evidence="6" key="1">
    <citation type="journal article" date="2023" name="Mol. Phylogenet. Evol.">
        <title>Genome-scale phylogeny and comparative genomics of the fungal order Sordariales.</title>
        <authorList>
            <person name="Hensen N."/>
            <person name="Bonometti L."/>
            <person name="Westerberg I."/>
            <person name="Brannstrom I.O."/>
            <person name="Guillou S."/>
            <person name="Cros-Aarteil S."/>
            <person name="Calhoun S."/>
            <person name="Haridas S."/>
            <person name="Kuo A."/>
            <person name="Mondo S."/>
            <person name="Pangilinan J."/>
            <person name="Riley R."/>
            <person name="LaButti K."/>
            <person name="Andreopoulos B."/>
            <person name="Lipzen A."/>
            <person name="Chen C."/>
            <person name="Yan M."/>
            <person name="Daum C."/>
            <person name="Ng V."/>
            <person name="Clum A."/>
            <person name="Steindorff A."/>
            <person name="Ohm R.A."/>
            <person name="Martin F."/>
            <person name="Silar P."/>
            <person name="Natvig D.O."/>
            <person name="Lalanne C."/>
            <person name="Gautier V."/>
            <person name="Ament-Velasquez S.L."/>
            <person name="Kruys A."/>
            <person name="Hutchinson M.I."/>
            <person name="Powell A.J."/>
            <person name="Barry K."/>
            <person name="Miller A.N."/>
            <person name="Grigoriev I.V."/>
            <person name="Debuchy R."/>
            <person name="Gladieux P."/>
            <person name="Hiltunen Thoren M."/>
            <person name="Johannesson H."/>
        </authorList>
    </citation>
    <scope>NUCLEOTIDE SEQUENCE</scope>
    <source>
        <strain evidence="6">CBS 103.79</strain>
    </source>
</reference>
<evidence type="ECO:0000256" key="1">
    <source>
        <dbReference type="ARBA" id="ARBA00001974"/>
    </source>
</evidence>
<evidence type="ECO:0000256" key="2">
    <source>
        <dbReference type="ARBA" id="ARBA00022630"/>
    </source>
</evidence>
<dbReference type="EMBL" id="MU855707">
    <property type="protein sequence ID" value="KAK3900089.1"/>
    <property type="molecule type" value="Genomic_DNA"/>
</dbReference>
<evidence type="ECO:0008006" key="8">
    <source>
        <dbReference type="Google" id="ProtNLM"/>
    </source>
</evidence>
<evidence type="ECO:0000256" key="5">
    <source>
        <dbReference type="ARBA" id="ARBA00023033"/>
    </source>
</evidence>
<reference evidence="6" key="2">
    <citation type="submission" date="2023-05" db="EMBL/GenBank/DDBJ databases">
        <authorList>
            <consortium name="Lawrence Berkeley National Laboratory"/>
            <person name="Steindorff A."/>
            <person name="Hensen N."/>
            <person name="Bonometti L."/>
            <person name="Westerberg I."/>
            <person name="Brannstrom I.O."/>
            <person name="Guillou S."/>
            <person name="Cros-Aarteil S."/>
            <person name="Calhoun S."/>
            <person name="Haridas S."/>
            <person name="Kuo A."/>
            <person name="Mondo S."/>
            <person name="Pangilinan J."/>
            <person name="Riley R."/>
            <person name="Labutti K."/>
            <person name="Andreopoulos B."/>
            <person name="Lipzen A."/>
            <person name="Chen C."/>
            <person name="Yanf M."/>
            <person name="Daum C."/>
            <person name="Ng V."/>
            <person name="Clum A."/>
            <person name="Ohm R."/>
            <person name="Martin F."/>
            <person name="Silar P."/>
            <person name="Natvig D."/>
            <person name="Lalanne C."/>
            <person name="Gautier V."/>
            <person name="Ament-Velasquez S.L."/>
            <person name="Kruys A."/>
            <person name="Hutchinson M.I."/>
            <person name="Powell A.J."/>
            <person name="Barry K."/>
            <person name="Miller A.N."/>
            <person name="Grigoriev I.V."/>
            <person name="Debuchy R."/>
            <person name="Gladieux P."/>
            <person name="Thoren M.H."/>
            <person name="Johannesson H."/>
        </authorList>
    </citation>
    <scope>NUCLEOTIDE SEQUENCE</scope>
    <source>
        <strain evidence="6">CBS 103.79</strain>
    </source>
</reference>
<dbReference type="PRINTS" id="PR00411">
    <property type="entry name" value="PNDRDTASEI"/>
</dbReference>
<gene>
    <name evidence="6" type="ORF">C8A05DRAFT_17564</name>
</gene>
<keyword evidence="3" id="KW-0274">FAD</keyword>
<evidence type="ECO:0000256" key="3">
    <source>
        <dbReference type="ARBA" id="ARBA00022827"/>
    </source>
</evidence>
<name>A0AAN6MH35_9PEZI</name>
<evidence type="ECO:0000313" key="7">
    <source>
        <dbReference type="Proteomes" id="UP001303889"/>
    </source>
</evidence>
<dbReference type="PANTHER" id="PTHR43872">
    <property type="entry name" value="MONOOXYGENASE, PUTATIVE (AFU_ORTHOLOGUE AFUA_8G02570)-RELATED"/>
    <property type="match status" value="1"/>
</dbReference>
<keyword evidence="2" id="KW-0285">Flavoprotein</keyword>
<comment type="caution">
    <text evidence="6">The sequence shown here is derived from an EMBL/GenBank/DDBJ whole genome shotgun (WGS) entry which is preliminary data.</text>
</comment>
<dbReference type="AlphaFoldDB" id="A0AAN6MH35"/>
<evidence type="ECO:0000256" key="4">
    <source>
        <dbReference type="ARBA" id="ARBA00023002"/>
    </source>
</evidence>
<dbReference type="GO" id="GO:0050660">
    <property type="term" value="F:flavin adenine dinucleotide binding"/>
    <property type="evidence" value="ECO:0007669"/>
    <property type="project" value="InterPro"/>
</dbReference>
<dbReference type="InterPro" id="IPR020946">
    <property type="entry name" value="Flavin_mOase-like"/>
</dbReference>
<dbReference type="Pfam" id="PF00743">
    <property type="entry name" value="FMO-like"/>
    <property type="match status" value="1"/>
</dbReference>
<sequence>MADPEVLDVVVVGGGLSGINAAYRLQTQLPHHRFAVLESRREIGGTWAFWKYPGIRTDSSMGLFGFAWRPWPHDSNMAAGPEIKAYLQDCAAAEGIDKKIRFGHRVVSSAWSTDEQCWTLQVDVTREDGALVERRVINAWWIINASGYYSYEQPLPAVIPGIDRFAGQVVHPQFWDESISCAGKKVVIIGSGATAVTLLPALAETAEKVTMLQRTPSYVFSLQRRQGVVGFLSRVMPQSWAAAIHWWQRMLIETLFVMFLTTFPKAGRGMIVGEMKKQLPEGFDVEKHFNPWYNPFEQRLCFCPGGDFFKALHQPNAQVVTDTIETVTETSIQLASGQTLEADMIVTATGLYYSLLCGISVTVDGRSISESLGSRYIWNGSMLEGVPNMGLITGYTAATWTPGADVRTRQMIKVIKHMERAGATAATPHIEPAERAKMPSLPAVGLNSTYMVSARKRTPLVGDKAPWVNGSFWAVDAWRLLWSDVKQGMEYVYGERKKDL</sequence>
<keyword evidence="5" id="KW-0503">Monooxygenase</keyword>
<dbReference type="SUPFAM" id="SSF51905">
    <property type="entry name" value="FAD/NAD(P)-binding domain"/>
    <property type="match status" value="1"/>
</dbReference>
<accession>A0AAN6MH35</accession>
<protein>
    <recommendedName>
        <fullName evidence="8">Monooxygenase</fullName>
    </recommendedName>
</protein>
<organism evidence="6 7">
    <name type="scientific">Staphylotrichum tortipilum</name>
    <dbReference type="NCBI Taxonomy" id="2831512"/>
    <lineage>
        <taxon>Eukaryota</taxon>
        <taxon>Fungi</taxon>
        <taxon>Dikarya</taxon>
        <taxon>Ascomycota</taxon>
        <taxon>Pezizomycotina</taxon>
        <taxon>Sordariomycetes</taxon>
        <taxon>Sordariomycetidae</taxon>
        <taxon>Sordariales</taxon>
        <taxon>Chaetomiaceae</taxon>
        <taxon>Staphylotrichum</taxon>
    </lineage>
</organism>
<dbReference type="GO" id="GO:0050661">
    <property type="term" value="F:NADP binding"/>
    <property type="evidence" value="ECO:0007669"/>
    <property type="project" value="InterPro"/>
</dbReference>
<evidence type="ECO:0000313" key="6">
    <source>
        <dbReference type="EMBL" id="KAK3900089.1"/>
    </source>
</evidence>
<dbReference type="Gene3D" id="3.50.50.60">
    <property type="entry name" value="FAD/NAD(P)-binding domain"/>
    <property type="match status" value="2"/>
</dbReference>
<keyword evidence="4" id="KW-0560">Oxidoreductase</keyword>
<dbReference type="GO" id="GO:0004499">
    <property type="term" value="F:N,N-dimethylaniline monooxygenase activity"/>
    <property type="evidence" value="ECO:0007669"/>
    <property type="project" value="InterPro"/>
</dbReference>
<proteinExistence type="predicted"/>
<comment type="cofactor">
    <cofactor evidence="1">
        <name>FAD</name>
        <dbReference type="ChEBI" id="CHEBI:57692"/>
    </cofactor>
</comment>